<protein>
    <recommendedName>
        <fullName evidence="2">JmjC domain-containing protein</fullName>
    </recommendedName>
</protein>
<sequence>MASMSRETASHIPTVTEPPSRAEFLENHVHPERPLLIKGLAKDWPAREKWSLDRLRADLHNHPKVKDRGVFFVSKKPVLQDDIVMPDFLEGILKSDDVMPDSIAWRFWINKKHNKTVFHYDTNAENVITVQVKGCKEWVLVSPDTPLPSYPFTNFTLLKDEAKLLRNKEAYTFDLEEGDLLYVPPLWFHRAVAKEEVNININWTFTKKATSVVTREFRRETERCDLLHTFKTSKSALVRGAYGMAIKALPNVGGIGWGLKSFVASPYRPSRTALTGRFFKELFQIPGTLMTLPAVRATLKKVDKT</sequence>
<dbReference type="RefSeq" id="WP_190292516.1">
    <property type="nucleotide sequence ID" value="NZ_JABFCZ010000017.1"/>
</dbReference>
<dbReference type="Gene3D" id="2.60.120.650">
    <property type="entry name" value="Cupin"/>
    <property type="match status" value="1"/>
</dbReference>
<dbReference type="AlphaFoldDB" id="A0A926NWM8"/>
<evidence type="ECO:0000313" key="4">
    <source>
        <dbReference type="Proteomes" id="UP000598467"/>
    </source>
</evidence>
<evidence type="ECO:0000256" key="1">
    <source>
        <dbReference type="SAM" id="MobiDB-lite"/>
    </source>
</evidence>
<dbReference type="Gene3D" id="2.60.120.10">
    <property type="entry name" value="Jelly Rolls"/>
    <property type="match status" value="1"/>
</dbReference>
<dbReference type="SUPFAM" id="SSF51197">
    <property type="entry name" value="Clavaminate synthase-like"/>
    <property type="match status" value="1"/>
</dbReference>
<feature type="domain" description="JmjC" evidence="2">
    <location>
        <begin position="74"/>
        <end position="222"/>
    </location>
</feature>
<organism evidence="3 4">
    <name type="scientific">Roseibium aggregatum</name>
    <dbReference type="NCBI Taxonomy" id="187304"/>
    <lineage>
        <taxon>Bacteria</taxon>
        <taxon>Pseudomonadati</taxon>
        <taxon>Pseudomonadota</taxon>
        <taxon>Alphaproteobacteria</taxon>
        <taxon>Hyphomicrobiales</taxon>
        <taxon>Stappiaceae</taxon>
        <taxon>Roseibium</taxon>
    </lineage>
</organism>
<comment type="caution">
    <text evidence="3">The sequence shown here is derived from an EMBL/GenBank/DDBJ whole genome shotgun (WGS) entry which is preliminary data.</text>
</comment>
<feature type="region of interest" description="Disordered" evidence="1">
    <location>
        <begin position="1"/>
        <end position="21"/>
    </location>
</feature>
<gene>
    <name evidence="3" type="ORF">HK439_15940</name>
</gene>
<dbReference type="PANTHER" id="PTHR12461">
    <property type="entry name" value="HYPOXIA-INDUCIBLE FACTOR 1 ALPHA INHIBITOR-RELATED"/>
    <property type="match status" value="1"/>
</dbReference>
<proteinExistence type="predicted"/>
<dbReference type="SMART" id="SM00558">
    <property type="entry name" value="JmjC"/>
    <property type="match status" value="1"/>
</dbReference>
<dbReference type="InterPro" id="IPR041667">
    <property type="entry name" value="Cupin_8"/>
</dbReference>
<dbReference type="InterPro" id="IPR014710">
    <property type="entry name" value="RmlC-like_jellyroll"/>
</dbReference>
<accession>A0A926NWM8</accession>
<dbReference type="EMBL" id="JABFCZ010000017">
    <property type="protein sequence ID" value="MBD1547759.1"/>
    <property type="molecule type" value="Genomic_DNA"/>
</dbReference>
<dbReference type="InterPro" id="IPR003347">
    <property type="entry name" value="JmjC_dom"/>
</dbReference>
<feature type="compositionally biased region" description="Polar residues" evidence="1">
    <location>
        <begin position="1"/>
        <end position="13"/>
    </location>
</feature>
<name>A0A926NWM8_9HYPH</name>
<dbReference type="Proteomes" id="UP000598467">
    <property type="component" value="Unassembled WGS sequence"/>
</dbReference>
<dbReference type="PROSITE" id="PS51184">
    <property type="entry name" value="JMJC"/>
    <property type="match status" value="1"/>
</dbReference>
<evidence type="ECO:0000313" key="3">
    <source>
        <dbReference type="EMBL" id="MBD1547759.1"/>
    </source>
</evidence>
<evidence type="ECO:0000259" key="2">
    <source>
        <dbReference type="PROSITE" id="PS51184"/>
    </source>
</evidence>
<dbReference type="PANTHER" id="PTHR12461:SF105">
    <property type="entry name" value="HYPOXIA-INDUCIBLE FACTOR 1-ALPHA INHIBITOR"/>
    <property type="match status" value="1"/>
</dbReference>
<dbReference type="Pfam" id="PF13621">
    <property type="entry name" value="Cupin_8"/>
    <property type="match status" value="1"/>
</dbReference>
<reference evidence="3" key="1">
    <citation type="submission" date="2020-05" db="EMBL/GenBank/DDBJ databases">
        <title>Identification of trans-AT polyketide cluster in two marine bacteria, producers of a novel glutaramide-containing polyketide sesbanimide D and analogs.</title>
        <authorList>
            <person name="Kacar D."/>
            <person name="Rodriguez P."/>
            <person name="Canedo L."/>
            <person name="Gonzalez E."/>
            <person name="Galan B."/>
            <person name="De La Calle F."/>
            <person name="Garcia J.L."/>
        </authorList>
    </citation>
    <scope>NUCLEOTIDE SEQUENCE</scope>
    <source>
        <strain evidence="3">PHM038</strain>
    </source>
</reference>